<proteinExistence type="inferred from homology"/>
<evidence type="ECO:0000256" key="7">
    <source>
        <dbReference type="SAM" id="MobiDB-lite"/>
    </source>
</evidence>
<evidence type="ECO:0000256" key="5">
    <source>
        <dbReference type="PIRSR" id="PIRSR601461-1"/>
    </source>
</evidence>
<organism evidence="10 11">
    <name type="scientific">Moniliophthora roreri (strain MCA 2997)</name>
    <name type="common">Cocoa frosty pod rot fungus</name>
    <name type="synonym">Crinipellis roreri</name>
    <dbReference type="NCBI Taxonomy" id="1381753"/>
    <lineage>
        <taxon>Eukaryota</taxon>
        <taxon>Fungi</taxon>
        <taxon>Dikarya</taxon>
        <taxon>Basidiomycota</taxon>
        <taxon>Agaricomycotina</taxon>
        <taxon>Agaricomycetes</taxon>
        <taxon>Agaricomycetidae</taxon>
        <taxon>Agaricales</taxon>
        <taxon>Marasmiineae</taxon>
        <taxon>Marasmiaceae</taxon>
        <taxon>Moniliophthora</taxon>
    </lineage>
</organism>
<dbReference type="AlphaFoldDB" id="V2XDI6"/>
<dbReference type="PANTHER" id="PTHR47966:SF6">
    <property type="entry name" value="PEPTIDASE A1 DOMAIN-CONTAINING PROTEIN"/>
    <property type="match status" value="1"/>
</dbReference>
<protein>
    <submittedName>
        <fullName evidence="10">Aspartic peptidase a1</fullName>
    </submittedName>
</protein>
<evidence type="ECO:0000256" key="4">
    <source>
        <dbReference type="ARBA" id="ARBA00022801"/>
    </source>
</evidence>
<dbReference type="SUPFAM" id="SSF50630">
    <property type="entry name" value="Acid proteases"/>
    <property type="match status" value="1"/>
</dbReference>
<dbReference type="HOGENOM" id="CLU_013253_1_2_1"/>
<keyword evidence="3 6" id="KW-0064">Aspartyl protease</keyword>
<dbReference type="InterPro" id="IPR021109">
    <property type="entry name" value="Peptidase_aspartic_dom_sf"/>
</dbReference>
<keyword evidence="2 6" id="KW-0645">Protease</keyword>
<evidence type="ECO:0000256" key="2">
    <source>
        <dbReference type="ARBA" id="ARBA00022670"/>
    </source>
</evidence>
<keyword evidence="4 6" id="KW-0378">Hydrolase</keyword>
<feature type="compositionally biased region" description="Low complexity" evidence="7">
    <location>
        <begin position="420"/>
        <end position="458"/>
    </location>
</feature>
<dbReference type="OrthoDB" id="771136at2759"/>
<dbReference type="GO" id="GO:0006508">
    <property type="term" value="P:proteolysis"/>
    <property type="evidence" value="ECO:0007669"/>
    <property type="project" value="UniProtKB-KW"/>
</dbReference>
<feature type="domain" description="Peptidase A1" evidence="9">
    <location>
        <begin position="90"/>
        <end position="417"/>
    </location>
</feature>
<comment type="similarity">
    <text evidence="1 6">Belongs to the peptidase A1 family.</text>
</comment>
<dbReference type="InterPro" id="IPR001461">
    <property type="entry name" value="Aspartic_peptidase_A1"/>
</dbReference>
<evidence type="ECO:0000256" key="3">
    <source>
        <dbReference type="ARBA" id="ARBA00022750"/>
    </source>
</evidence>
<dbReference type="PANTHER" id="PTHR47966">
    <property type="entry name" value="BETA-SITE APP-CLEAVING ENZYME, ISOFORM A-RELATED"/>
    <property type="match status" value="1"/>
</dbReference>
<dbReference type="EMBL" id="AWSO01000432">
    <property type="protein sequence ID" value="ESK90575.1"/>
    <property type="molecule type" value="Genomic_DNA"/>
</dbReference>
<evidence type="ECO:0000313" key="11">
    <source>
        <dbReference type="Proteomes" id="UP000017559"/>
    </source>
</evidence>
<dbReference type="CDD" id="cd05471">
    <property type="entry name" value="pepsin_like"/>
    <property type="match status" value="1"/>
</dbReference>
<dbReference type="FunFam" id="2.40.70.10:FF:000115">
    <property type="entry name" value="Lysosomal aspartic protease"/>
    <property type="match status" value="1"/>
</dbReference>
<comment type="caution">
    <text evidence="10">The sequence shown here is derived from an EMBL/GenBank/DDBJ whole genome shotgun (WGS) entry which is preliminary data.</text>
</comment>
<dbReference type="GO" id="GO:0004190">
    <property type="term" value="F:aspartic-type endopeptidase activity"/>
    <property type="evidence" value="ECO:0007669"/>
    <property type="project" value="UniProtKB-KW"/>
</dbReference>
<feature type="region of interest" description="Disordered" evidence="7">
    <location>
        <begin position="420"/>
        <end position="461"/>
    </location>
</feature>
<reference evidence="10 11" key="1">
    <citation type="journal article" date="2014" name="BMC Genomics">
        <title>Genome and secretome analysis of the hemibiotrophic fungal pathogen, Moniliophthora roreri, which causes frosty pod rot disease of cacao: mechanisms of the biotrophic and necrotrophic phases.</title>
        <authorList>
            <person name="Meinhardt L.W."/>
            <person name="Costa G.G.L."/>
            <person name="Thomazella D.P.T."/>
            <person name="Teixeira P.J.P.L."/>
            <person name="Carazzolle M.F."/>
            <person name="Schuster S.C."/>
            <person name="Carlson J.E."/>
            <person name="Guiltinan M.J."/>
            <person name="Mieczkowski P."/>
            <person name="Farmer A."/>
            <person name="Ramaraj T."/>
            <person name="Crozier J."/>
            <person name="Davis R.E."/>
            <person name="Shao J."/>
            <person name="Melnick R.L."/>
            <person name="Pereira G.A.G."/>
            <person name="Bailey B.A."/>
        </authorList>
    </citation>
    <scope>NUCLEOTIDE SEQUENCE [LARGE SCALE GENOMIC DNA]</scope>
    <source>
        <strain evidence="10 11">MCA 2997</strain>
    </source>
</reference>
<sequence>MLPLYLSLSLLFFTTQTEAEPIHIPLRVRSSQVEENGEANLEYWSHAADSLAMKYGYNVGNSSSNASKRMERRASTAGIPMVNQQTDASYFGTVNIGTPPKPFSVILDTGSSDLWVATEGCSSCTSGTPLFSPDDSSTLQVTNQNTRITYGSGQVGGRIVSDDVEMGGFSIPQQTFLAVTQLSDGLLDGSVSGILGLAFNTIASTRSTPFWQALANNGDLNSPDLSFWMTRFRGSTTRVQEEEPGGVFTLGGTNGSLFTGDIEFLPTVGTPSFWLLSLRSLTLNGNSISIQSGNAALSAIDTGTTLIGGPSADVEAFWDAVDGSQRVPEMDGFWSFPCNTRLNVGMSYGGKTWPIDPRDMSLGRIRSNQCLGGIFDLSRGSNIVSGSGNPNWVVGATFLKNVYSVFRASNPPQIGFAQLSDAAGGSGTPPSSSASITPQLTIGSSSSSPTSSPIGTPGAAPQNGSNRLVISSPLALFGLLLSLLLL</sequence>
<dbReference type="InterPro" id="IPR033121">
    <property type="entry name" value="PEPTIDASE_A1"/>
</dbReference>
<dbReference type="InterPro" id="IPR034164">
    <property type="entry name" value="Pepsin-like_dom"/>
</dbReference>
<dbReference type="InterPro" id="IPR001969">
    <property type="entry name" value="Aspartic_peptidase_AS"/>
</dbReference>
<keyword evidence="11" id="KW-1185">Reference proteome</keyword>
<dbReference type="Proteomes" id="UP000017559">
    <property type="component" value="Unassembled WGS sequence"/>
</dbReference>
<dbReference type="PROSITE" id="PS00141">
    <property type="entry name" value="ASP_PROTEASE"/>
    <property type="match status" value="1"/>
</dbReference>
<dbReference type="Pfam" id="PF00026">
    <property type="entry name" value="Asp"/>
    <property type="match status" value="1"/>
</dbReference>
<dbReference type="PRINTS" id="PR00792">
    <property type="entry name" value="PEPSIN"/>
</dbReference>
<evidence type="ECO:0000313" key="10">
    <source>
        <dbReference type="EMBL" id="ESK90575.1"/>
    </source>
</evidence>
<evidence type="ECO:0000256" key="8">
    <source>
        <dbReference type="SAM" id="SignalP"/>
    </source>
</evidence>
<dbReference type="KEGG" id="mrr:Moror_4258"/>
<feature type="signal peptide" evidence="8">
    <location>
        <begin position="1"/>
        <end position="19"/>
    </location>
</feature>
<accession>V2XDI6</accession>
<feature type="chain" id="PRO_5004712165" evidence="8">
    <location>
        <begin position="20"/>
        <end position="486"/>
    </location>
</feature>
<feature type="active site" evidence="5">
    <location>
        <position position="108"/>
    </location>
</feature>
<keyword evidence="8" id="KW-0732">Signal</keyword>
<dbReference type="Gene3D" id="2.40.70.10">
    <property type="entry name" value="Acid Proteases"/>
    <property type="match status" value="2"/>
</dbReference>
<feature type="active site" evidence="5">
    <location>
        <position position="301"/>
    </location>
</feature>
<gene>
    <name evidence="10" type="ORF">Moror_4258</name>
</gene>
<dbReference type="PROSITE" id="PS51767">
    <property type="entry name" value="PEPTIDASE_A1"/>
    <property type="match status" value="1"/>
</dbReference>
<name>V2XDI6_MONRO</name>
<evidence type="ECO:0000259" key="9">
    <source>
        <dbReference type="PROSITE" id="PS51767"/>
    </source>
</evidence>
<evidence type="ECO:0000256" key="1">
    <source>
        <dbReference type="ARBA" id="ARBA00007447"/>
    </source>
</evidence>
<evidence type="ECO:0000256" key="6">
    <source>
        <dbReference type="RuleBase" id="RU000454"/>
    </source>
</evidence>